<accession>A0A0C2X5J1</accession>
<dbReference type="AlphaFoldDB" id="A0A0C2X5J1"/>
<name>A0A0C2X5J1_AMAMK</name>
<dbReference type="HOGENOM" id="CLU_2775428_0_0_1"/>
<gene>
    <name evidence="1" type="ORF">M378DRAFT_163295</name>
</gene>
<dbReference type="InParanoid" id="A0A0C2X5J1"/>
<protein>
    <submittedName>
        <fullName evidence="1">Uncharacterized protein</fullName>
    </submittedName>
</protein>
<dbReference type="Proteomes" id="UP000054549">
    <property type="component" value="Unassembled WGS sequence"/>
</dbReference>
<proteinExistence type="predicted"/>
<reference evidence="1 2" key="1">
    <citation type="submission" date="2014-04" db="EMBL/GenBank/DDBJ databases">
        <title>Evolutionary Origins and Diversification of the Mycorrhizal Mutualists.</title>
        <authorList>
            <consortium name="DOE Joint Genome Institute"/>
            <consortium name="Mycorrhizal Genomics Consortium"/>
            <person name="Kohler A."/>
            <person name="Kuo A."/>
            <person name="Nagy L.G."/>
            <person name="Floudas D."/>
            <person name="Copeland A."/>
            <person name="Barry K.W."/>
            <person name="Cichocki N."/>
            <person name="Veneault-Fourrey C."/>
            <person name="LaButti K."/>
            <person name="Lindquist E.A."/>
            <person name="Lipzen A."/>
            <person name="Lundell T."/>
            <person name="Morin E."/>
            <person name="Murat C."/>
            <person name="Riley R."/>
            <person name="Ohm R."/>
            <person name="Sun H."/>
            <person name="Tunlid A."/>
            <person name="Henrissat B."/>
            <person name="Grigoriev I.V."/>
            <person name="Hibbett D.S."/>
            <person name="Martin F."/>
        </authorList>
    </citation>
    <scope>NUCLEOTIDE SEQUENCE [LARGE SCALE GENOMIC DNA]</scope>
    <source>
        <strain evidence="1 2">Koide BX008</strain>
    </source>
</reference>
<sequence>MGGLVSSVVAYMRMVREETLAAASMQAGGRNQFHNIAELATLPVATQFEGAQSFTIVGHPIMTNNWYDS</sequence>
<keyword evidence="2" id="KW-1185">Reference proteome</keyword>
<dbReference type="EMBL" id="KN818249">
    <property type="protein sequence ID" value="KIL64511.1"/>
    <property type="molecule type" value="Genomic_DNA"/>
</dbReference>
<organism evidence="1 2">
    <name type="scientific">Amanita muscaria (strain Koide BX008)</name>
    <dbReference type="NCBI Taxonomy" id="946122"/>
    <lineage>
        <taxon>Eukaryota</taxon>
        <taxon>Fungi</taxon>
        <taxon>Dikarya</taxon>
        <taxon>Basidiomycota</taxon>
        <taxon>Agaricomycotina</taxon>
        <taxon>Agaricomycetes</taxon>
        <taxon>Agaricomycetidae</taxon>
        <taxon>Agaricales</taxon>
        <taxon>Pluteineae</taxon>
        <taxon>Amanitaceae</taxon>
        <taxon>Amanita</taxon>
    </lineage>
</organism>
<evidence type="ECO:0000313" key="1">
    <source>
        <dbReference type="EMBL" id="KIL64511.1"/>
    </source>
</evidence>
<evidence type="ECO:0000313" key="2">
    <source>
        <dbReference type="Proteomes" id="UP000054549"/>
    </source>
</evidence>